<feature type="region of interest" description="Disordered" evidence="1">
    <location>
        <begin position="143"/>
        <end position="178"/>
    </location>
</feature>
<dbReference type="EMBL" id="JACFYJ010000006">
    <property type="protein sequence ID" value="MEI5996809.1"/>
    <property type="molecule type" value="Genomic_DNA"/>
</dbReference>
<evidence type="ECO:0000313" key="2">
    <source>
        <dbReference type="EMBL" id="MEI5996809.1"/>
    </source>
</evidence>
<dbReference type="RefSeq" id="WP_336597211.1">
    <property type="nucleotide sequence ID" value="NZ_JACFYJ010000006.1"/>
</dbReference>
<sequence length="334" mass="37167">MNYYEHHIRDYDAATSHLSWDEDLAYTRLLRWYYRKEQAIPADVKEACRQVRATTKVQRDAVASVLNEFFELREDGWHQNTCDRVIAEFQSGEPERELKKVNEDNRLKRHREERARLFKIITDAGLHAPWNIGMSELRTLANEASGAKPETAEPPLPETAPATPATATQTPSTSTQYPVVNTIGSNDGSGTSSRAHEIDGVLTAAGISTSLIGWERERGKAARNMTPSQQQVIDLAAMRVSPAELRAAYELAVADRDATGDVSAINAGFVRSMVDKVRRPKPAPREDNAWKRTPAGIERKASELGVLCPPGRDHGWLLEKCESVLRQRAQGVAA</sequence>
<proteinExistence type="predicted"/>
<dbReference type="InterPro" id="IPR010781">
    <property type="entry name" value="DUF1376"/>
</dbReference>
<feature type="compositionally biased region" description="Low complexity" evidence="1">
    <location>
        <begin position="159"/>
        <end position="178"/>
    </location>
</feature>
<gene>
    <name evidence="2" type="ORF">H3V53_06225</name>
</gene>
<protein>
    <submittedName>
        <fullName evidence="2">YdaU family protein</fullName>
    </submittedName>
</protein>
<comment type="caution">
    <text evidence="2">The sequence shown here is derived from an EMBL/GenBank/DDBJ whole genome shotgun (WGS) entry which is preliminary data.</text>
</comment>
<dbReference type="Proteomes" id="UP001386437">
    <property type="component" value="Unassembled WGS sequence"/>
</dbReference>
<reference evidence="2 3" key="1">
    <citation type="journal article" date="2022" name="Arch. Microbiol.">
        <title>Paraburkholderia bengalensis sp. nov. isolated from roots of Oryza sativa, IR64.</title>
        <authorList>
            <person name="Nag P."/>
            <person name="Mondal N."/>
            <person name="Sarkar J."/>
            <person name="Das S."/>
        </authorList>
    </citation>
    <scope>NUCLEOTIDE SEQUENCE [LARGE SCALE GENOMIC DNA]</scope>
    <source>
        <strain evidence="2 3">IR64_4_BI</strain>
    </source>
</reference>
<keyword evidence="3" id="KW-1185">Reference proteome</keyword>
<dbReference type="Pfam" id="PF07120">
    <property type="entry name" value="DUF1376"/>
    <property type="match status" value="1"/>
</dbReference>
<evidence type="ECO:0000313" key="3">
    <source>
        <dbReference type="Proteomes" id="UP001386437"/>
    </source>
</evidence>
<organism evidence="2 3">
    <name type="scientific">Paraburkholderia bengalensis</name>
    <dbReference type="NCBI Taxonomy" id="2747562"/>
    <lineage>
        <taxon>Bacteria</taxon>
        <taxon>Pseudomonadati</taxon>
        <taxon>Pseudomonadota</taxon>
        <taxon>Betaproteobacteria</taxon>
        <taxon>Burkholderiales</taxon>
        <taxon>Burkholderiaceae</taxon>
        <taxon>Paraburkholderia</taxon>
    </lineage>
</organism>
<evidence type="ECO:0000256" key="1">
    <source>
        <dbReference type="SAM" id="MobiDB-lite"/>
    </source>
</evidence>
<name>A0ABU8IMU2_9BURK</name>
<accession>A0ABU8IMU2</accession>